<comment type="similarity">
    <text evidence="2">Belongs to the UPF0718 family.</text>
</comment>
<feature type="region of interest" description="Disordered" evidence="7">
    <location>
        <begin position="193"/>
        <end position="227"/>
    </location>
</feature>
<feature type="transmembrane region" description="Helical" evidence="8">
    <location>
        <begin position="141"/>
        <end position="162"/>
    </location>
</feature>
<proteinExistence type="inferred from homology"/>
<dbReference type="Pfam" id="PF03773">
    <property type="entry name" value="ArsP_1"/>
    <property type="match status" value="1"/>
</dbReference>
<comment type="subcellular location">
    <subcellularLocation>
        <location evidence="1">Cell membrane</location>
        <topology evidence="1">Multi-pass membrane protein</topology>
    </subcellularLocation>
</comment>
<evidence type="ECO:0000313" key="10">
    <source>
        <dbReference type="Proteomes" id="UP000192840"/>
    </source>
</evidence>
<organism evidence="9 10">
    <name type="scientific">Lentzea albidocapillata</name>
    <dbReference type="NCBI Taxonomy" id="40571"/>
    <lineage>
        <taxon>Bacteria</taxon>
        <taxon>Bacillati</taxon>
        <taxon>Actinomycetota</taxon>
        <taxon>Actinomycetes</taxon>
        <taxon>Pseudonocardiales</taxon>
        <taxon>Pseudonocardiaceae</taxon>
        <taxon>Lentzea</taxon>
    </lineage>
</organism>
<dbReference type="STRING" id="40571.SAMN05660733_00705"/>
<keyword evidence="6 8" id="KW-0472">Membrane</keyword>
<dbReference type="InterPro" id="IPR005524">
    <property type="entry name" value="DUF318"/>
</dbReference>
<evidence type="ECO:0000256" key="1">
    <source>
        <dbReference type="ARBA" id="ARBA00004651"/>
    </source>
</evidence>
<feature type="transmembrane region" description="Helical" evidence="8">
    <location>
        <begin position="325"/>
        <end position="347"/>
    </location>
</feature>
<sequence length="376" mass="39330">MFKTLTAVDVSVRLDSPRVGSERRGIVVHVVIELLLYALNRLVGLIPWFMFAVVFSVLLQHMRVDVLVGRSFRKRTVIAIVLSTAVGAFSPLCSCTVIPLIRGFLAAGVPVSVAMAFWIASPSIDPEIFGLTAAALGMPVAVARLLGALLLSLAAGFVTLFMERRGWLDQPLRLEMATTAKAADPVTVGSASRSAAGTALPDRADDTAESGGCCGSEPASPPVEQKPEPWWPQARAGLAQMGARRFGSEVLRDVWLLGRWMLVAVLAEALIVKFVPPSVVSAGFGDNVVLSVVLAAAIGVPLYLNGVGAIPVVGGLMATGMSPAAATTFLLGGAVTTIPAIAAVRVLASTRVFLLYLGIGFFGSMLVGLVTAVFVH</sequence>
<feature type="transmembrane region" description="Helical" evidence="8">
    <location>
        <begin position="353"/>
        <end position="375"/>
    </location>
</feature>
<dbReference type="PANTHER" id="PTHR34184">
    <property type="entry name" value="UPF0718 PROTEIN YCGR"/>
    <property type="match status" value="1"/>
</dbReference>
<keyword evidence="4 8" id="KW-0812">Transmembrane</keyword>
<dbReference type="AlphaFoldDB" id="A0A1W2AI27"/>
<name>A0A1W2AI27_9PSEU</name>
<feature type="transmembrane region" description="Helical" evidence="8">
    <location>
        <begin position="77"/>
        <end position="97"/>
    </location>
</feature>
<keyword evidence="3" id="KW-1003">Cell membrane</keyword>
<feature type="transmembrane region" description="Helical" evidence="8">
    <location>
        <begin position="254"/>
        <end position="276"/>
    </location>
</feature>
<evidence type="ECO:0000256" key="3">
    <source>
        <dbReference type="ARBA" id="ARBA00022475"/>
    </source>
</evidence>
<accession>A0A1W2AI27</accession>
<evidence type="ECO:0000256" key="6">
    <source>
        <dbReference type="ARBA" id="ARBA00023136"/>
    </source>
</evidence>
<keyword evidence="5 8" id="KW-1133">Transmembrane helix</keyword>
<dbReference type="EMBL" id="FWYC01000003">
    <property type="protein sequence ID" value="SMC60355.1"/>
    <property type="molecule type" value="Genomic_DNA"/>
</dbReference>
<feature type="transmembrane region" description="Helical" evidence="8">
    <location>
        <begin position="34"/>
        <end position="57"/>
    </location>
</feature>
<reference evidence="10" key="1">
    <citation type="submission" date="2017-04" db="EMBL/GenBank/DDBJ databases">
        <authorList>
            <person name="Varghese N."/>
            <person name="Submissions S."/>
        </authorList>
    </citation>
    <scope>NUCLEOTIDE SEQUENCE [LARGE SCALE GENOMIC DNA]</scope>
    <source>
        <strain evidence="10">DSM 44073</strain>
    </source>
</reference>
<evidence type="ECO:0000256" key="4">
    <source>
        <dbReference type="ARBA" id="ARBA00022692"/>
    </source>
</evidence>
<feature type="transmembrane region" description="Helical" evidence="8">
    <location>
        <begin position="288"/>
        <end position="313"/>
    </location>
</feature>
<evidence type="ECO:0000256" key="5">
    <source>
        <dbReference type="ARBA" id="ARBA00022989"/>
    </source>
</evidence>
<keyword evidence="10" id="KW-1185">Reference proteome</keyword>
<protein>
    <recommendedName>
        <fullName evidence="11">Permease</fullName>
    </recommendedName>
</protein>
<dbReference type="InterPro" id="IPR052923">
    <property type="entry name" value="UPF0718"/>
</dbReference>
<evidence type="ECO:0000256" key="8">
    <source>
        <dbReference type="SAM" id="Phobius"/>
    </source>
</evidence>
<evidence type="ECO:0000256" key="2">
    <source>
        <dbReference type="ARBA" id="ARBA00006386"/>
    </source>
</evidence>
<gene>
    <name evidence="9" type="ORF">SAMN05660733_00705</name>
</gene>
<evidence type="ECO:0000256" key="7">
    <source>
        <dbReference type="SAM" id="MobiDB-lite"/>
    </source>
</evidence>
<evidence type="ECO:0008006" key="11">
    <source>
        <dbReference type="Google" id="ProtNLM"/>
    </source>
</evidence>
<dbReference type="Proteomes" id="UP000192840">
    <property type="component" value="Unassembled WGS sequence"/>
</dbReference>
<dbReference type="eggNOG" id="COG0701">
    <property type="taxonomic scope" value="Bacteria"/>
</dbReference>
<evidence type="ECO:0000313" key="9">
    <source>
        <dbReference type="EMBL" id="SMC60355.1"/>
    </source>
</evidence>
<dbReference type="PANTHER" id="PTHR34184:SF4">
    <property type="entry name" value="UPF0718 PROTEIN YCGR"/>
    <property type="match status" value="1"/>
</dbReference>
<dbReference type="GO" id="GO:0005886">
    <property type="term" value="C:plasma membrane"/>
    <property type="evidence" value="ECO:0007669"/>
    <property type="project" value="UniProtKB-SubCell"/>
</dbReference>